<accession>A0A6J5KRN1</accession>
<organism evidence="1">
    <name type="scientific">uncultured Caudovirales phage</name>
    <dbReference type="NCBI Taxonomy" id="2100421"/>
    <lineage>
        <taxon>Viruses</taxon>
        <taxon>Duplodnaviria</taxon>
        <taxon>Heunggongvirae</taxon>
        <taxon>Uroviricota</taxon>
        <taxon>Caudoviricetes</taxon>
        <taxon>Peduoviridae</taxon>
        <taxon>Maltschvirus</taxon>
        <taxon>Maltschvirus maltsch</taxon>
    </lineage>
</organism>
<sequence length="100" mass="10995">MHQTFKGFVYGVAGKLATFKVKVKQFFTYDSIVLSQEQMTTIGGVCGKTKNVKYLSIIQDTHSKTISLCVQGTTTDGRTFITDNIPIDVGGNILLTDNQQ</sequence>
<evidence type="ECO:0000313" key="1">
    <source>
        <dbReference type="EMBL" id="CAB4124551.1"/>
    </source>
</evidence>
<gene>
    <name evidence="2" type="ORF">UFOVP246_6</name>
    <name evidence="1" type="ORF">UFOVP59_26</name>
</gene>
<reference evidence="1" key="1">
    <citation type="submission" date="2020-04" db="EMBL/GenBank/DDBJ databases">
        <authorList>
            <person name="Chiriac C."/>
            <person name="Salcher M."/>
            <person name="Ghai R."/>
            <person name="Kavagutti S V."/>
        </authorList>
    </citation>
    <scope>NUCLEOTIDE SEQUENCE</scope>
</reference>
<name>A0A6J5KRN1_9CAUD</name>
<proteinExistence type="predicted"/>
<dbReference type="EMBL" id="LR796181">
    <property type="protein sequence ID" value="CAB4124551.1"/>
    <property type="molecule type" value="Genomic_DNA"/>
</dbReference>
<protein>
    <submittedName>
        <fullName evidence="1">Uncharacterized protein</fullName>
    </submittedName>
</protein>
<evidence type="ECO:0000313" key="2">
    <source>
        <dbReference type="EMBL" id="CAB5220561.1"/>
    </source>
</evidence>
<dbReference type="EMBL" id="LR798291">
    <property type="protein sequence ID" value="CAB5220561.1"/>
    <property type="molecule type" value="Genomic_DNA"/>
</dbReference>